<evidence type="ECO:0000313" key="2">
    <source>
        <dbReference type="EMBL" id="GGM88525.1"/>
    </source>
</evidence>
<protein>
    <submittedName>
        <fullName evidence="2">Uncharacterized protein</fullName>
    </submittedName>
</protein>
<accession>A0ABQ2HQA9</accession>
<comment type="caution">
    <text evidence="2">The sequence shown here is derived from an EMBL/GenBank/DDBJ whole genome shotgun (WGS) entry which is preliminary data.</text>
</comment>
<evidence type="ECO:0000256" key="1">
    <source>
        <dbReference type="SAM" id="SignalP"/>
    </source>
</evidence>
<feature type="signal peptide" evidence="1">
    <location>
        <begin position="1"/>
        <end position="29"/>
    </location>
</feature>
<feature type="chain" id="PRO_5046967384" evidence="1">
    <location>
        <begin position="30"/>
        <end position="297"/>
    </location>
</feature>
<keyword evidence="3" id="KW-1185">Reference proteome</keyword>
<evidence type="ECO:0000313" key="3">
    <source>
        <dbReference type="Proteomes" id="UP000623461"/>
    </source>
</evidence>
<reference evidence="3" key="1">
    <citation type="journal article" date="2019" name="Int. J. Syst. Evol. Microbiol.">
        <title>The Global Catalogue of Microorganisms (GCM) 10K type strain sequencing project: providing services to taxonomists for standard genome sequencing and annotation.</title>
        <authorList>
            <consortium name="The Broad Institute Genomics Platform"/>
            <consortium name="The Broad Institute Genome Sequencing Center for Infectious Disease"/>
            <person name="Wu L."/>
            <person name="Ma J."/>
        </authorList>
    </citation>
    <scope>NUCLEOTIDE SEQUENCE [LARGE SCALE GENOMIC DNA]</scope>
    <source>
        <strain evidence="3">JCM 1365</strain>
    </source>
</reference>
<dbReference type="Proteomes" id="UP000623461">
    <property type="component" value="Unassembled WGS sequence"/>
</dbReference>
<dbReference type="RefSeq" id="WP_030198295.1">
    <property type="nucleotide sequence ID" value="NZ_BMNZ01000002.1"/>
</dbReference>
<gene>
    <name evidence="2" type="ORF">GCM10009721_11990</name>
</gene>
<keyword evidence="1" id="KW-0732">Signal</keyword>
<dbReference type="EMBL" id="BMNZ01000002">
    <property type="protein sequence ID" value="GGM88525.1"/>
    <property type="molecule type" value="Genomic_DNA"/>
</dbReference>
<name>A0ABQ2HQA9_9MICO</name>
<sequence length="297" mass="32572">MHKFLARGLVALAVGSLGLVSTASSEAQAVTWTRTTATSQNAYSWNGYKAKVGPSAAPAVSGYAVYDKRISVKNSSGTTLASNVTSRWTSPGTYTVYSTFKYRKAWPYTATKTVTYGVNYSNLNSCTLTDVSGVTYGSGPVTASCSVTLSDYNGNSATKTLPVTGDYYGLDDPYVGQQTTDIYNYEVSLPSTFSKTVSYTAYKYTYATRYRLRTAKVVKVINYASVTWNEYKTISAPWAGGDSLTRVRSIFGSNGTRTYFSDSNGTVYTSYRWANTSGGYVYVIFQNYRAYSKDWYS</sequence>
<proteinExistence type="predicted"/>
<organism evidence="2 3">
    <name type="scientific">Terrabacter tumescens</name>
    <dbReference type="NCBI Taxonomy" id="60443"/>
    <lineage>
        <taxon>Bacteria</taxon>
        <taxon>Bacillati</taxon>
        <taxon>Actinomycetota</taxon>
        <taxon>Actinomycetes</taxon>
        <taxon>Micrococcales</taxon>
        <taxon>Intrasporangiaceae</taxon>
        <taxon>Terrabacter</taxon>
    </lineage>
</organism>